<evidence type="ECO:0000313" key="15">
    <source>
        <dbReference type="Proteomes" id="UP000461162"/>
    </source>
</evidence>
<comment type="subcellular location">
    <subcellularLocation>
        <location evidence="2">Membrane</location>
        <topology evidence="2">Multi-pass membrane protein</topology>
    </subcellularLocation>
</comment>
<keyword evidence="11" id="KW-0902">Two-component regulatory system</keyword>
<dbReference type="Pfam" id="PF02518">
    <property type="entry name" value="HATPase_c"/>
    <property type="match status" value="1"/>
</dbReference>
<evidence type="ECO:0000313" key="14">
    <source>
        <dbReference type="EMBL" id="MUM76327.1"/>
    </source>
</evidence>
<dbReference type="GO" id="GO:0030295">
    <property type="term" value="F:protein kinase activator activity"/>
    <property type="evidence" value="ECO:0007669"/>
    <property type="project" value="TreeGrafter"/>
</dbReference>
<evidence type="ECO:0000256" key="11">
    <source>
        <dbReference type="ARBA" id="ARBA00023012"/>
    </source>
</evidence>
<comment type="caution">
    <text evidence="14">The sequence shown here is derived from an EMBL/GenBank/DDBJ whole genome shotgun (WGS) entry which is preliminary data.</text>
</comment>
<keyword evidence="6" id="KW-0812">Transmembrane</keyword>
<comment type="catalytic activity">
    <reaction evidence="1">
        <text>ATP + protein L-histidine = ADP + protein N-phospho-L-histidine.</text>
        <dbReference type="EC" id="2.7.13.3"/>
    </reaction>
</comment>
<dbReference type="GO" id="GO:0005524">
    <property type="term" value="F:ATP binding"/>
    <property type="evidence" value="ECO:0007669"/>
    <property type="project" value="UniProtKB-KW"/>
</dbReference>
<evidence type="ECO:0000259" key="13">
    <source>
        <dbReference type="PROSITE" id="PS50109"/>
    </source>
</evidence>
<dbReference type="InterPro" id="IPR003661">
    <property type="entry name" value="HisK_dim/P_dom"/>
</dbReference>
<accession>A0A7K1KJR5</accession>
<name>A0A7K1KJR5_9BACT</name>
<keyword evidence="15" id="KW-1185">Reference proteome</keyword>
<keyword evidence="12" id="KW-0472">Membrane</keyword>
<evidence type="ECO:0000256" key="7">
    <source>
        <dbReference type="ARBA" id="ARBA00022741"/>
    </source>
</evidence>
<evidence type="ECO:0000256" key="10">
    <source>
        <dbReference type="ARBA" id="ARBA00022989"/>
    </source>
</evidence>
<dbReference type="NCBIfam" id="TIGR00229">
    <property type="entry name" value="sensory_box"/>
    <property type="match status" value="1"/>
</dbReference>
<dbReference type="AlphaFoldDB" id="A0A7K1KJR5"/>
<keyword evidence="7" id="KW-0547">Nucleotide-binding</keyword>
<dbReference type="Pfam" id="PF00512">
    <property type="entry name" value="HisKA"/>
    <property type="match status" value="1"/>
</dbReference>
<dbReference type="EC" id="2.7.13.3" evidence="3"/>
<dbReference type="InterPro" id="IPR035965">
    <property type="entry name" value="PAS-like_dom_sf"/>
</dbReference>
<dbReference type="InterPro" id="IPR005467">
    <property type="entry name" value="His_kinase_dom"/>
</dbReference>
<reference evidence="14 15" key="1">
    <citation type="submission" date="2019-11" db="EMBL/GenBank/DDBJ databases">
        <title>Pseudodesulfovibrio alkaliphilus, sp. nov., an alkaliphilic sulfate-reducing bacteria from mud volcano of Taman peninsula, Russia.</title>
        <authorList>
            <person name="Frolova A."/>
            <person name="Merkel A.Y."/>
            <person name="Slobodkin A.I."/>
        </authorList>
    </citation>
    <scope>NUCLEOTIDE SEQUENCE [LARGE SCALE GENOMIC DNA]</scope>
    <source>
        <strain evidence="14 15">F-1</strain>
    </source>
</reference>
<dbReference type="SUPFAM" id="SSF55874">
    <property type="entry name" value="ATPase domain of HSP90 chaperone/DNA topoisomerase II/histidine kinase"/>
    <property type="match status" value="1"/>
</dbReference>
<dbReference type="SMART" id="SM00387">
    <property type="entry name" value="HATPase_c"/>
    <property type="match status" value="1"/>
</dbReference>
<evidence type="ECO:0000256" key="2">
    <source>
        <dbReference type="ARBA" id="ARBA00004141"/>
    </source>
</evidence>
<evidence type="ECO:0000256" key="8">
    <source>
        <dbReference type="ARBA" id="ARBA00022777"/>
    </source>
</evidence>
<dbReference type="CDD" id="cd00075">
    <property type="entry name" value="HATPase"/>
    <property type="match status" value="1"/>
</dbReference>
<dbReference type="GO" id="GO:0016020">
    <property type="term" value="C:membrane"/>
    <property type="evidence" value="ECO:0007669"/>
    <property type="project" value="UniProtKB-SubCell"/>
</dbReference>
<keyword evidence="4" id="KW-0597">Phosphoprotein</keyword>
<dbReference type="InterPro" id="IPR050351">
    <property type="entry name" value="BphY/WalK/GraS-like"/>
</dbReference>
<dbReference type="EMBL" id="WODC01000001">
    <property type="protein sequence ID" value="MUM76327.1"/>
    <property type="molecule type" value="Genomic_DNA"/>
</dbReference>
<dbReference type="PROSITE" id="PS50109">
    <property type="entry name" value="HIS_KIN"/>
    <property type="match status" value="1"/>
</dbReference>
<dbReference type="GO" id="GO:0007234">
    <property type="term" value="P:osmosensory signaling via phosphorelay pathway"/>
    <property type="evidence" value="ECO:0007669"/>
    <property type="project" value="TreeGrafter"/>
</dbReference>
<dbReference type="PRINTS" id="PR00344">
    <property type="entry name" value="BCTRLSENSOR"/>
</dbReference>
<dbReference type="RefSeq" id="WP_155931852.1">
    <property type="nucleotide sequence ID" value="NZ_WODC01000001.1"/>
</dbReference>
<dbReference type="Gene3D" id="3.30.450.20">
    <property type="entry name" value="PAS domain"/>
    <property type="match status" value="1"/>
</dbReference>
<dbReference type="Proteomes" id="UP000461162">
    <property type="component" value="Unassembled WGS sequence"/>
</dbReference>
<dbReference type="CDD" id="cd00082">
    <property type="entry name" value="HisKA"/>
    <property type="match status" value="1"/>
</dbReference>
<dbReference type="SUPFAM" id="SSF55785">
    <property type="entry name" value="PYP-like sensor domain (PAS domain)"/>
    <property type="match status" value="1"/>
</dbReference>
<dbReference type="PANTHER" id="PTHR42878:SF7">
    <property type="entry name" value="SENSOR HISTIDINE KINASE GLRK"/>
    <property type="match status" value="1"/>
</dbReference>
<dbReference type="PANTHER" id="PTHR42878">
    <property type="entry name" value="TWO-COMPONENT HISTIDINE KINASE"/>
    <property type="match status" value="1"/>
</dbReference>
<evidence type="ECO:0000256" key="5">
    <source>
        <dbReference type="ARBA" id="ARBA00022679"/>
    </source>
</evidence>
<dbReference type="GO" id="GO:0000156">
    <property type="term" value="F:phosphorelay response regulator activity"/>
    <property type="evidence" value="ECO:0007669"/>
    <property type="project" value="TreeGrafter"/>
</dbReference>
<keyword evidence="10" id="KW-1133">Transmembrane helix</keyword>
<dbReference type="SMART" id="SM00388">
    <property type="entry name" value="HisKA"/>
    <property type="match status" value="1"/>
</dbReference>
<dbReference type="InterPro" id="IPR036890">
    <property type="entry name" value="HATPase_C_sf"/>
</dbReference>
<dbReference type="InterPro" id="IPR013656">
    <property type="entry name" value="PAS_4"/>
</dbReference>
<dbReference type="GO" id="GO:0000155">
    <property type="term" value="F:phosphorelay sensor kinase activity"/>
    <property type="evidence" value="ECO:0007669"/>
    <property type="project" value="InterPro"/>
</dbReference>
<dbReference type="InterPro" id="IPR000014">
    <property type="entry name" value="PAS"/>
</dbReference>
<dbReference type="InterPro" id="IPR004358">
    <property type="entry name" value="Sig_transdc_His_kin-like_C"/>
</dbReference>
<keyword evidence="8" id="KW-0418">Kinase</keyword>
<proteinExistence type="predicted"/>
<dbReference type="SUPFAM" id="SSF47384">
    <property type="entry name" value="Homodimeric domain of signal transducing histidine kinase"/>
    <property type="match status" value="1"/>
</dbReference>
<evidence type="ECO:0000256" key="9">
    <source>
        <dbReference type="ARBA" id="ARBA00022840"/>
    </source>
</evidence>
<feature type="domain" description="Histidine kinase" evidence="13">
    <location>
        <begin position="149"/>
        <end position="354"/>
    </location>
</feature>
<evidence type="ECO:0000256" key="6">
    <source>
        <dbReference type="ARBA" id="ARBA00022692"/>
    </source>
</evidence>
<dbReference type="Pfam" id="PF08448">
    <property type="entry name" value="PAS_4"/>
    <property type="match status" value="1"/>
</dbReference>
<dbReference type="Gene3D" id="3.30.565.10">
    <property type="entry name" value="Histidine kinase-like ATPase, C-terminal domain"/>
    <property type="match status" value="1"/>
</dbReference>
<evidence type="ECO:0000256" key="12">
    <source>
        <dbReference type="ARBA" id="ARBA00023136"/>
    </source>
</evidence>
<organism evidence="14 15">
    <name type="scientific">Pseudodesulfovibrio alkaliphilus</name>
    <dbReference type="NCBI Taxonomy" id="2661613"/>
    <lineage>
        <taxon>Bacteria</taxon>
        <taxon>Pseudomonadati</taxon>
        <taxon>Thermodesulfobacteriota</taxon>
        <taxon>Desulfovibrionia</taxon>
        <taxon>Desulfovibrionales</taxon>
        <taxon>Desulfovibrionaceae</taxon>
    </lineage>
</organism>
<protein>
    <recommendedName>
        <fullName evidence="3">histidine kinase</fullName>
        <ecNumber evidence="3">2.7.13.3</ecNumber>
    </recommendedName>
</protein>
<dbReference type="InterPro" id="IPR003594">
    <property type="entry name" value="HATPase_dom"/>
</dbReference>
<dbReference type="InterPro" id="IPR036097">
    <property type="entry name" value="HisK_dim/P_sf"/>
</dbReference>
<evidence type="ECO:0000256" key="1">
    <source>
        <dbReference type="ARBA" id="ARBA00000085"/>
    </source>
</evidence>
<dbReference type="Gene3D" id="1.10.287.130">
    <property type="match status" value="1"/>
</dbReference>
<gene>
    <name evidence="14" type="ORF">GKC30_01615</name>
</gene>
<dbReference type="CDD" id="cd00130">
    <property type="entry name" value="PAS"/>
    <property type="match status" value="1"/>
</dbReference>
<dbReference type="SMART" id="SM00091">
    <property type="entry name" value="PAS"/>
    <property type="match status" value="1"/>
</dbReference>
<keyword evidence="9" id="KW-0067">ATP-binding</keyword>
<evidence type="ECO:0000256" key="3">
    <source>
        <dbReference type="ARBA" id="ARBA00012438"/>
    </source>
</evidence>
<sequence length="369" mass="40125">MEKLVQAILANLPVGLIIIAPNGRIVEVNRAACEIMGCSMHLFRASTWGELFLANGENDEFTEVVIEAIQKETPKTERVTPYLTPDGTRKYLSVISSALREEGKISSIVVLIEDMTELTLLNQREKDILAQNHRLAAERAQSLIAFARSVAHQIRNPVVSIAGFARLLLRGADEAARQPLEAIAEEALKLETMVRSVADYSAISVGQIVQVNLWVVIEEAKHRIGDHPAVKSRGIVWKTDCPDMNIRVDRDLMVRALSEILLNSAEFAGPGAQVQVCALERDGGVVITVSDDGPGFTDEGLELAFDPFYTTKTVGAGMGLTRAKRVVGEHQGSITLANAEGGHARVIIHLPMGGADVVAAESQRTREHD</sequence>
<keyword evidence="5" id="KW-0808">Transferase</keyword>
<evidence type="ECO:0000256" key="4">
    <source>
        <dbReference type="ARBA" id="ARBA00022553"/>
    </source>
</evidence>